<sequence>MATVTRRMLVMCGLVVTCFSCVFQLLGFTCPGWLVVTIDLEVVGVMSGGAVVGFGEIVSKSAVWYYHVCVQGDGALAATCNTGVEHDTWKMGFRLGHIFSRIQDVDWIEVEIELSLALVFCLVALMIVASTYSGLVELGLKTSTLLASGSIIISGVLILPPVIKVSRDICYVSEDVTSIVDVTGRQLVAVDFPWALMLSAVGLLLAFIAGAIFLIAAFRRDADFMTISPQSFLAPAILSLVTFPAHISVQDRLGHIPPSELKPRSDSFLIPPPIGSHDDAPFSFQNGRLRRETAFDFPPPSFAFFISGENSPTGSSTGMQSRPPSSGRLSCSSDVITATNIPVITVDQTCESTPLTAAESKTKAPDIAKPDTERNTNCDAGNVKNTQKSVTTLSSIFEAKDNNKHTETSVKQDFKSSAKSSFVAATAEPNLRKKTTKQTAVHPIELVTKENKLLDKENTKIVTDKGSTDIKENPIKRSTNISTSSTAKRVKTSPAPKIIVQRYKLRTKSNDGQAPVKQDIKLRKVVKRFKPEMTLGNAINKDNTERESKVVRVPVVTFTNCGCLQGELNVQDISNM</sequence>
<comment type="caution">
    <text evidence="3">The sequence shown here is derived from an EMBL/GenBank/DDBJ whole genome shotgun (WGS) entry which is preliminary data.</text>
</comment>
<evidence type="ECO:0000313" key="4">
    <source>
        <dbReference type="Proteomes" id="UP000828390"/>
    </source>
</evidence>
<protein>
    <submittedName>
        <fullName evidence="3">Uncharacterized protein</fullName>
    </submittedName>
</protein>
<reference evidence="3" key="1">
    <citation type="journal article" date="2019" name="bioRxiv">
        <title>The Genome of the Zebra Mussel, Dreissena polymorpha: A Resource for Invasive Species Research.</title>
        <authorList>
            <person name="McCartney M.A."/>
            <person name="Auch B."/>
            <person name="Kono T."/>
            <person name="Mallez S."/>
            <person name="Zhang Y."/>
            <person name="Obille A."/>
            <person name="Becker A."/>
            <person name="Abrahante J.E."/>
            <person name="Garbe J."/>
            <person name="Badalamenti J.P."/>
            <person name="Herman A."/>
            <person name="Mangelson H."/>
            <person name="Liachko I."/>
            <person name="Sullivan S."/>
            <person name="Sone E.D."/>
            <person name="Koren S."/>
            <person name="Silverstein K.A.T."/>
            <person name="Beckman K.B."/>
            <person name="Gohl D.M."/>
        </authorList>
    </citation>
    <scope>NUCLEOTIDE SEQUENCE</scope>
    <source>
        <strain evidence="3">Duluth1</strain>
        <tissue evidence="3">Whole animal</tissue>
    </source>
</reference>
<feature type="transmembrane region" description="Helical" evidence="2">
    <location>
        <begin position="114"/>
        <end position="132"/>
    </location>
</feature>
<keyword evidence="2" id="KW-0812">Transmembrane</keyword>
<dbReference type="Proteomes" id="UP000828390">
    <property type="component" value="Unassembled WGS sequence"/>
</dbReference>
<gene>
    <name evidence="3" type="ORF">DPMN_037051</name>
</gene>
<keyword evidence="2" id="KW-1133">Transmembrane helix</keyword>
<feature type="compositionally biased region" description="Basic and acidic residues" evidence="1">
    <location>
        <begin position="360"/>
        <end position="376"/>
    </location>
</feature>
<dbReference type="EMBL" id="JAIWYP010000002">
    <property type="protein sequence ID" value="KAH3873811.1"/>
    <property type="molecule type" value="Genomic_DNA"/>
</dbReference>
<feature type="region of interest" description="Disordered" evidence="1">
    <location>
        <begin position="356"/>
        <end position="383"/>
    </location>
</feature>
<name>A0A9D4RM00_DREPO</name>
<evidence type="ECO:0000256" key="2">
    <source>
        <dbReference type="SAM" id="Phobius"/>
    </source>
</evidence>
<keyword evidence="2" id="KW-0472">Membrane</keyword>
<accession>A0A9D4RM00</accession>
<organism evidence="3 4">
    <name type="scientific">Dreissena polymorpha</name>
    <name type="common">Zebra mussel</name>
    <name type="synonym">Mytilus polymorpha</name>
    <dbReference type="NCBI Taxonomy" id="45954"/>
    <lineage>
        <taxon>Eukaryota</taxon>
        <taxon>Metazoa</taxon>
        <taxon>Spiralia</taxon>
        <taxon>Lophotrochozoa</taxon>
        <taxon>Mollusca</taxon>
        <taxon>Bivalvia</taxon>
        <taxon>Autobranchia</taxon>
        <taxon>Heteroconchia</taxon>
        <taxon>Euheterodonta</taxon>
        <taxon>Imparidentia</taxon>
        <taxon>Neoheterodontei</taxon>
        <taxon>Myida</taxon>
        <taxon>Dreissenoidea</taxon>
        <taxon>Dreissenidae</taxon>
        <taxon>Dreissena</taxon>
    </lineage>
</organism>
<reference evidence="3" key="2">
    <citation type="submission" date="2020-11" db="EMBL/GenBank/DDBJ databases">
        <authorList>
            <person name="McCartney M.A."/>
            <person name="Auch B."/>
            <person name="Kono T."/>
            <person name="Mallez S."/>
            <person name="Becker A."/>
            <person name="Gohl D.M."/>
            <person name="Silverstein K.A.T."/>
            <person name="Koren S."/>
            <person name="Bechman K.B."/>
            <person name="Herman A."/>
            <person name="Abrahante J.E."/>
            <person name="Garbe J."/>
        </authorList>
    </citation>
    <scope>NUCLEOTIDE SEQUENCE</scope>
    <source>
        <strain evidence="3">Duluth1</strain>
        <tissue evidence="3">Whole animal</tissue>
    </source>
</reference>
<feature type="transmembrane region" description="Helical" evidence="2">
    <location>
        <begin position="144"/>
        <end position="163"/>
    </location>
</feature>
<proteinExistence type="predicted"/>
<keyword evidence="4" id="KW-1185">Reference proteome</keyword>
<feature type="transmembrane region" description="Helical" evidence="2">
    <location>
        <begin position="230"/>
        <end position="249"/>
    </location>
</feature>
<feature type="transmembrane region" description="Helical" evidence="2">
    <location>
        <begin position="194"/>
        <end position="218"/>
    </location>
</feature>
<dbReference type="AlphaFoldDB" id="A0A9D4RM00"/>
<evidence type="ECO:0000313" key="3">
    <source>
        <dbReference type="EMBL" id="KAH3873811.1"/>
    </source>
</evidence>
<evidence type="ECO:0000256" key="1">
    <source>
        <dbReference type="SAM" id="MobiDB-lite"/>
    </source>
</evidence>